<dbReference type="CDD" id="cd06261">
    <property type="entry name" value="TM_PBP2"/>
    <property type="match status" value="1"/>
</dbReference>
<dbReference type="InterPro" id="IPR000515">
    <property type="entry name" value="MetI-like"/>
</dbReference>
<feature type="transmembrane region" description="Helical" evidence="7">
    <location>
        <begin position="35"/>
        <end position="55"/>
    </location>
</feature>
<evidence type="ECO:0000256" key="2">
    <source>
        <dbReference type="ARBA" id="ARBA00022448"/>
    </source>
</evidence>
<evidence type="ECO:0000256" key="6">
    <source>
        <dbReference type="ARBA" id="ARBA00023136"/>
    </source>
</evidence>
<dbReference type="PROSITE" id="PS50928">
    <property type="entry name" value="ABC_TM1"/>
    <property type="match status" value="1"/>
</dbReference>
<evidence type="ECO:0000256" key="5">
    <source>
        <dbReference type="ARBA" id="ARBA00022989"/>
    </source>
</evidence>
<evidence type="ECO:0000256" key="1">
    <source>
        <dbReference type="ARBA" id="ARBA00004651"/>
    </source>
</evidence>
<organism evidence="9 10">
    <name type="scientific">Polaromonas jejuensis</name>
    <dbReference type="NCBI Taxonomy" id="457502"/>
    <lineage>
        <taxon>Bacteria</taxon>
        <taxon>Pseudomonadati</taxon>
        <taxon>Pseudomonadota</taxon>
        <taxon>Betaproteobacteria</taxon>
        <taxon>Burkholderiales</taxon>
        <taxon>Comamonadaceae</taxon>
        <taxon>Polaromonas</taxon>
    </lineage>
</organism>
<dbReference type="PANTHER" id="PTHR43005">
    <property type="entry name" value="BLR7065 PROTEIN"/>
    <property type="match status" value="1"/>
</dbReference>
<dbReference type="Gene3D" id="1.10.3720.10">
    <property type="entry name" value="MetI-like"/>
    <property type="match status" value="1"/>
</dbReference>
<feature type="transmembrane region" description="Helical" evidence="7">
    <location>
        <begin position="175"/>
        <end position="200"/>
    </location>
</feature>
<proteinExistence type="inferred from homology"/>
<keyword evidence="4 7" id="KW-0812">Transmembrane</keyword>
<feature type="transmembrane region" description="Helical" evidence="7">
    <location>
        <begin position="119"/>
        <end position="143"/>
    </location>
</feature>
<evidence type="ECO:0000259" key="8">
    <source>
        <dbReference type="PROSITE" id="PS50928"/>
    </source>
</evidence>
<evidence type="ECO:0000256" key="3">
    <source>
        <dbReference type="ARBA" id="ARBA00022475"/>
    </source>
</evidence>
<feature type="transmembrane region" description="Helical" evidence="7">
    <location>
        <begin position="285"/>
        <end position="306"/>
    </location>
</feature>
<comment type="caution">
    <text evidence="9">The sequence shown here is derived from an EMBL/GenBank/DDBJ whole genome shotgun (WGS) entry which is preliminary data.</text>
</comment>
<comment type="similarity">
    <text evidence="7">Belongs to the binding-protein-dependent transport system permease family.</text>
</comment>
<evidence type="ECO:0000256" key="4">
    <source>
        <dbReference type="ARBA" id="ARBA00022692"/>
    </source>
</evidence>
<accession>A0ABW0QD07</accession>
<evidence type="ECO:0000313" key="9">
    <source>
        <dbReference type="EMBL" id="MFC5522037.1"/>
    </source>
</evidence>
<dbReference type="EMBL" id="JBHSMX010000022">
    <property type="protein sequence ID" value="MFC5522037.1"/>
    <property type="molecule type" value="Genomic_DNA"/>
</dbReference>
<feature type="domain" description="ABC transmembrane type-1" evidence="8">
    <location>
        <begin position="86"/>
        <end position="304"/>
    </location>
</feature>
<dbReference type="PANTHER" id="PTHR43005:SF1">
    <property type="entry name" value="SPERMIDINE_PUTRESCINE TRANSPORT SYSTEM PERMEASE PROTEIN"/>
    <property type="match status" value="1"/>
</dbReference>
<gene>
    <name evidence="9" type="ORF">ACFPP7_14115</name>
</gene>
<evidence type="ECO:0000313" key="10">
    <source>
        <dbReference type="Proteomes" id="UP001596084"/>
    </source>
</evidence>
<keyword evidence="3" id="KW-1003">Cell membrane</keyword>
<keyword evidence="5 7" id="KW-1133">Transmembrane helix</keyword>
<keyword evidence="6 7" id="KW-0472">Membrane</keyword>
<keyword evidence="2 7" id="KW-0813">Transport</keyword>
<protein>
    <submittedName>
        <fullName evidence="9">Carbohydrate ABC transporter permease</fullName>
    </submittedName>
</protein>
<dbReference type="SUPFAM" id="SSF161098">
    <property type="entry name" value="MetI-like"/>
    <property type="match status" value="1"/>
</dbReference>
<dbReference type="InterPro" id="IPR035906">
    <property type="entry name" value="MetI-like_sf"/>
</dbReference>
<dbReference type="Proteomes" id="UP001596084">
    <property type="component" value="Unassembled WGS sequence"/>
</dbReference>
<comment type="subcellular location">
    <subcellularLocation>
        <location evidence="1 7">Cell membrane</location>
        <topology evidence="1 7">Multi-pass membrane protein</topology>
    </subcellularLocation>
</comment>
<sequence>MSAHASAAATAPAQRSVRRWLDDDKWLGRLMLAPAVIYIALLVGFPFLLSIYYSLSDATVGSRTLHFVGMENFRRILESDTFWRSLRNALVFTLLSQLLVVVLAKMLAMALYSDFRGKWLVRLLILLPWVAPISLGTIGWLWIFDPVYSIINWTLRALGLLAPNTWPIWLGQPNLAMASVILVDVWRLLPLATVIILAGLSGIPQDIHDAAAMDGAGFWRHLFRINIPLVMPIMLVALLFGIVFTFTDMIIIFVLTRGGPYDTTQVLASLAFFTGIQGGDLAEGAAISLFLFPVLVAVVILLLTIARRTEVT</sequence>
<feature type="transmembrane region" description="Helical" evidence="7">
    <location>
        <begin position="89"/>
        <end position="112"/>
    </location>
</feature>
<keyword evidence="10" id="KW-1185">Reference proteome</keyword>
<name>A0ABW0QD07_9BURK</name>
<dbReference type="RefSeq" id="WP_068836022.1">
    <property type="nucleotide sequence ID" value="NZ_JBHSMX010000022.1"/>
</dbReference>
<dbReference type="Pfam" id="PF00528">
    <property type="entry name" value="BPD_transp_1"/>
    <property type="match status" value="1"/>
</dbReference>
<feature type="transmembrane region" description="Helical" evidence="7">
    <location>
        <begin position="229"/>
        <end position="255"/>
    </location>
</feature>
<evidence type="ECO:0000256" key="7">
    <source>
        <dbReference type="RuleBase" id="RU363032"/>
    </source>
</evidence>
<reference evidence="10" key="1">
    <citation type="journal article" date="2019" name="Int. J. Syst. Evol. Microbiol.">
        <title>The Global Catalogue of Microorganisms (GCM) 10K type strain sequencing project: providing services to taxonomists for standard genome sequencing and annotation.</title>
        <authorList>
            <consortium name="The Broad Institute Genomics Platform"/>
            <consortium name="The Broad Institute Genome Sequencing Center for Infectious Disease"/>
            <person name="Wu L."/>
            <person name="Ma J."/>
        </authorList>
    </citation>
    <scope>NUCLEOTIDE SEQUENCE [LARGE SCALE GENOMIC DNA]</scope>
    <source>
        <strain evidence="10">CGMCC 4.7277</strain>
    </source>
</reference>